<dbReference type="EMBL" id="JAGGLB010000066">
    <property type="protein sequence ID" value="MBP1997041.1"/>
    <property type="molecule type" value="Genomic_DNA"/>
</dbReference>
<comment type="caution">
    <text evidence="3">The sequence shown here is derived from an EMBL/GenBank/DDBJ whole genome shotgun (WGS) entry which is preliminary data.</text>
</comment>
<gene>
    <name evidence="3" type="ORF">J2Z66_008719</name>
</gene>
<feature type="chain" id="PRO_5046623323" evidence="1">
    <location>
        <begin position="21"/>
        <end position="169"/>
    </location>
</feature>
<dbReference type="RefSeq" id="WP_209979997.1">
    <property type="nucleotide sequence ID" value="NZ_JAGGLB010000066.1"/>
</dbReference>
<dbReference type="Proteomes" id="UP001519287">
    <property type="component" value="Unassembled WGS sequence"/>
</dbReference>
<dbReference type="Pfam" id="PF13349">
    <property type="entry name" value="DUF4097"/>
    <property type="match status" value="1"/>
</dbReference>
<sequence>MNKYYFFLLFVGMLFLSACSNNEEKEDLRTISLEEVDILHIDHGSTTLKVESANIESLEASLLMNNNGPEIVIEEGKQKIKIRLKHVRRMLNIGRMPQLSIRIPTQYEGKVTIDGSSGNVKIRNLNTQKLNIKGSSGNVALDYIEINSDINVSVKSGSVHFNSKQLLEI</sequence>
<evidence type="ECO:0000313" key="4">
    <source>
        <dbReference type="Proteomes" id="UP001519287"/>
    </source>
</evidence>
<reference evidence="3 4" key="1">
    <citation type="submission" date="2021-03" db="EMBL/GenBank/DDBJ databases">
        <title>Genomic Encyclopedia of Type Strains, Phase IV (KMG-IV): sequencing the most valuable type-strain genomes for metagenomic binning, comparative biology and taxonomic classification.</title>
        <authorList>
            <person name="Goeker M."/>
        </authorList>
    </citation>
    <scope>NUCLEOTIDE SEQUENCE [LARGE SCALE GENOMIC DNA]</scope>
    <source>
        <strain evidence="3 4">DSM 26048</strain>
    </source>
</reference>
<organism evidence="3 4">
    <name type="scientific">Paenibacillus eucommiae</name>
    <dbReference type="NCBI Taxonomy" id="1355755"/>
    <lineage>
        <taxon>Bacteria</taxon>
        <taxon>Bacillati</taxon>
        <taxon>Bacillota</taxon>
        <taxon>Bacilli</taxon>
        <taxon>Bacillales</taxon>
        <taxon>Paenibacillaceae</taxon>
        <taxon>Paenibacillus</taxon>
    </lineage>
</organism>
<keyword evidence="1" id="KW-0732">Signal</keyword>
<dbReference type="PROSITE" id="PS51257">
    <property type="entry name" value="PROKAR_LIPOPROTEIN"/>
    <property type="match status" value="1"/>
</dbReference>
<protein>
    <submittedName>
        <fullName evidence="3">DUF4097 and DUF4098 domain-containing protein YvlB</fullName>
    </submittedName>
</protein>
<evidence type="ECO:0000313" key="3">
    <source>
        <dbReference type="EMBL" id="MBP1997041.1"/>
    </source>
</evidence>
<evidence type="ECO:0000256" key="1">
    <source>
        <dbReference type="SAM" id="SignalP"/>
    </source>
</evidence>
<dbReference type="InterPro" id="IPR025164">
    <property type="entry name" value="Toastrack_DUF4097"/>
</dbReference>
<keyword evidence="4" id="KW-1185">Reference proteome</keyword>
<dbReference type="Gene3D" id="2.160.20.120">
    <property type="match status" value="1"/>
</dbReference>
<evidence type="ECO:0000259" key="2">
    <source>
        <dbReference type="Pfam" id="PF13349"/>
    </source>
</evidence>
<feature type="domain" description="DUF4097" evidence="2">
    <location>
        <begin position="31"/>
        <end position="163"/>
    </location>
</feature>
<proteinExistence type="predicted"/>
<accession>A0ABS4JB15</accession>
<feature type="signal peptide" evidence="1">
    <location>
        <begin position="1"/>
        <end position="20"/>
    </location>
</feature>
<name>A0ABS4JB15_9BACL</name>